<name>A0ABM1BHS8_LIMPO</name>
<feature type="disulfide bond" evidence="2">
    <location>
        <begin position="243"/>
        <end position="252"/>
    </location>
</feature>
<dbReference type="RefSeq" id="XP_013782266.1">
    <property type="nucleotide sequence ID" value="XM_013926812.2"/>
</dbReference>
<evidence type="ECO:0000259" key="4">
    <source>
        <dbReference type="PROSITE" id="PS50026"/>
    </source>
</evidence>
<dbReference type="Gene3D" id="2.60.40.10">
    <property type="entry name" value="Immunoglobulins"/>
    <property type="match status" value="1"/>
</dbReference>
<dbReference type="PROSITE" id="PS00022">
    <property type="entry name" value="EGF_1"/>
    <property type="match status" value="2"/>
</dbReference>
<feature type="domain" description="EGF-like" evidence="4">
    <location>
        <begin position="222"/>
        <end position="253"/>
    </location>
</feature>
<evidence type="ECO:0000313" key="6">
    <source>
        <dbReference type="RefSeq" id="XP_013782266.1"/>
    </source>
</evidence>
<proteinExistence type="predicted"/>
<dbReference type="PROSITE" id="PS50026">
    <property type="entry name" value="EGF_3"/>
    <property type="match status" value="1"/>
</dbReference>
<keyword evidence="3" id="KW-0732">Signal</keyword>
<dbReference type="SMART" id="SM00179">
    <property type="entry name" value="EGF_CA"/>
    <property type="match status" value="1"/>
</dbReference>
<dbReference type="InterPro" id="IPR013783">
    <property type="entry name" value="Ig-like_fold"/>
</dbReference>
<evidence type="ECO:0000256" key="1">
    <source>
        <dbReference type="ARBA" id="ARBA00023157"/>
    </source>
</evidence>
<dbReference type="PANTHER" id="PTHR24035">
    <property type="entry name" value="MULTIPLE EPIDERMAL GROWTH FACTOR-LIKE DOMAINS PROTEIN"/>
    <property type="match status" value="1"/>
</dbReference>
<dbReference type="SUPFAM" id="SSF48726">
    <property type="entry name" value="Immunoglobulin"/>
    <property type="match status" value="1"/>
</dbReference>
<gene>
    <name evidence="6" type="primary">LOC106466521</name>
</gene>
<feature type="signal peptide" evidence="3">
    <location>
        <begin position="1"/>
        <end position="20"/>
    </location>
</feature>
<dbReference type="SMART" id="SM00181">
    <property type="entry name" value="EGF"/>
    <property type="match status" value="3"/>
</dbReference>
<evidence type="ECO:0000256" key="2">
    <source>
        <dbReference type="PROSITE-ProRule" id="PRU00076"/>
    </source>
</evidence>
<dbReference type="InterPro" id="IPR036179">
    <property type="entry name" value="Ig-like_dom_sf"/>
</dbReference>
<organism evidence="5 6">
    <name type="scientific">Limulus polyphemus</name>
    <name type="common">Atlantic horseshoe crab</name>
    <dbReference type="NCBI Taxonomy" id="6850"/>
    <lineage>
        <taxon>Eukaryota</taxon>
        <taxon>Metazoa</taxon>
        <taxon>Ecdysozoa</taxon>
        <taxon>Arthropoda</taxon>
        <taxon>Chelicerata</taxon>
        <taxon>Merostomata</taxon>
        <taxon>Xiphosura</taxon>
        <taxon>Limulidae</taxon>
        <taxon>Limulus</taxon>
    </lineage>
</organism>
<protein>
    <submittedName>
        <fullName evidence="6">Tyrosine-protein kinase receptor Tie-1-like</fullName>
    </submittedName>
</protein>
<dbReference type="Proteomes" id="UP000694941">
    <property type="component" value="Unplaced"/>
</dbReference>
<keyword evidence="2" id="KW-0245">EGF-like domain</keyword>
<accession>A0ABM1BHS8</accession>
<feature type="non-terminal residue" evidence="6">
    <location>
        <position position="352"/>
    </location>
</feature>
<evidence type="ECO:0000256" key="3">
    <source>
        <dbReference type="SAM" id="SignalP"/>
    </source>
</evidence>
<evidence type="ECO:0000313" key="5">
    <source>
        <dbReference type="Proteomes" id="UP000694941"/>
    </source>
</evidence>
<dbReference type="PANTHER" id="PTHR24035:SF109">
    <property type="entry name" value="PROTEIN DRAPER"/>
    <property type="match status" value="1"/>
</dbReference>
<comment type="caution">
    <text evidence="2">Lacks conserved residue(s) required for the propagation of feature annotation.</text>
</comment>
<dbReference type="InterPro" id="IPR001881">
    <property type="entry name" value="EGF-like_Ca-bd_dom"/>
</dbReference>
<keyword evidence="1 2" id="KW-1015">Disulfide bond</keyword>
<dbReference type="CDD" id="cd00054">
    <property type="entry name" value="EGF_CA"/>
    <property type="match status" value="1"/>
</dbReference>
<dbReference type="Gene3D" id="2.170.300.10">
    <property type="entry name" value="Tie2 ligand-binding domain superfamily"/>
    <property type="match status" value="1"/>
</dbReference>
<sequence length="352" mass="38430">MLHILPVYLYFLLCSSFVVGQFDSNFTLQNVWGRLPSETSRSLIQCVSSNGQPGKIKFGRTIDVGEGLKLPKLTQQFLQGAPVHARILFMPSGDALSRFGAFHCEVTNGGVTTKITTLKLPSESIAEFEPEEPYIVANQGDDVYFAMKKVVALNLPLRWRHDGGDIIEKWNDQLNVSIPSVTITDAGIYECYYEGRRNEHVHGILRLIVRGCPSGKYGQLCDQDCPPCYNGGICHDRWGVCVCPPGFTGQHCEKACGGNLFGAECSKICTSGQHVDRGCAIHLFCKPDPYGCSCAPGYKGPICATECKPGWYGADCKQPCHCANGSKACNRITGQCNGGCSHGWIGESCQIR</sequence>
<feature type="chain" id="PRO_5047354197" evidence="3">
    <location>
        <begin position="21"/>
        <end position="352"/>
    </location>
</feature>
<dbReference type="InterPro" id="IPR052108">
    <property type="entry name" value="MEGF/SIB"/>
</dbReference>
<reference evidence="6" key="1">
    <citation type="submission" date="2025-08" db="UniProtKB">
        <authorList>
            <consortium name="RefSeq"/>
        </authorList>
    </citation>
    <scope>IDENTIFICATION</scope>
    <source>
        <tissue evidence="6">Muscle</tissue>
    </source>
</reference>
<dbReference type="InterPro" id="IPR000742">
    <property type="entry name" value="EGF"/>
</dbReference>
<keyword evidence="5" id="KW-1185">Reference proteome</keyword>
<dbReference type="GeneID" id="106466521"/>